<dbReference type="AlphaFoldDB" id="A0A6C0LT86"/>
<protein>
    <submittedName>
        <fullName evidence="1">Uncharacterized protein</fullName>
    </submittedName>
</protein>
<sequence>MSLSTRYSKYSSIITEYIIFKETIIKDIDSYIEFLREGKQNKTLEVILKQTKNIYDRMISTYSSHQSDDDDDITYSDDDMNNFEYEEESDKENDDIVFNGRKMYHYNSQESKDENKINALALGLSYSTDEEFLYAENNNENIEFQNLNSNNNEIMHRLELKDNNGINKQDTNLTNNYIEFQNLNSNNNGIMYQLELKDNSDITNDYIEHSKRNIYHNIAFDTVIQILFDNDINEDYNDPNVDIK</sequence>
<name>A0A6C0LT86_9ZZZZ</name>
<organism evidence="1">
    <name type="scientific">viral metagenome</name>
    <dbReference type="NCBI Taxonomy" id="1070528"/>
    <lineage>
        <taxon>unclassified sequences</taxon>
        <taxon>metagenomes</taxon>
        <taxon>organismal metagenomes</taxon>
    </lineage>
</organism>
<reference evidence="1" key="1">
    <citation type="journal article" date="2020" name="Nature">
        <title>Giant virus diversity and host interactions through global metagenomics.</title>
        <authorList>
            <person name="Schulz F."/>
            <person name="Roux S."/>
            <person name="Paez-Espino D."/>
            <person name="Jungbluth S."/>
            <person name="Walsh D.A."/>
            <person name="Denef V.J."/>
            <person name="McMahon K.D."/>
            <person name="Konstantinidis K.T."/>
            <person name="Eloe-Fadrosh E.A."/>
            <person name="Kyrpides N.C."/>
            <person name="Woyke T."/>
        </authorList>
    </citation>
    <scope>NUCLEOTIDE SEQUENCE</scope>
    <source>
        <strain evidence="1">GVMAG-S-1014582-52</strain>
    </source>
</reference>
<proteinExistence type="predicted"/>
<evidence type="ECO:0000313" key="1">
    <source>
        <dbReference type="EMBL" id="QHU32971.1"/>
    </source>
</evidence>
<accession>A0A6C0LT86</accession>
<dbReference type="EMBL" id="MN740556">
    <property type="protein sequence ID" value="QHU32971.1"/>
    <property type="molecule type" value="Genomic_DNA"/>
</dbReference>